<dbReference type="EMBL" id="CP104067">
    <property type="protein sequence ID" value="WAH39722.1"/>
    <property type="molecule type" value="Genomic_DNA"/>
</dbReference>
<organism evidence="2 3">
    <name type="scientific">Alicyclobacillus fastidiosus</name>
    <dbReference type="NCBI Taxonomy" id="392011"/>
    <lineage>
        <taxon>Bacteria</taxon>
        <taxon>Bacillati</taxon>
        <taxon>Bacillota</taxon>
        <taxon>Bacilli</taxon>
        <taxon>Bacillales</taxon>
        <taxon>Alicyclobacillaceae</taxon>
        <taxon>Alicyclobacillus</taxon>
    </lineage>
</organism>
<gene>
    <name evidence="2" type="ORF">NZD89_15000</name>
</gene>
<evidence type="ECO:0000313" key="2">
    <source>
        <dbReference type="EMBL" id="WAH39722.1"/>
    </source>
</evidence>
<dbReference type="RefSeq" id="WP_268003619.1">
    <property type="nucleotide sequence ID" value="NZ_BSUT01000001.1"/>
</dbReference>
<keyword evidence="3" id="KW-1185">Reference proteome</keyword>
<evidence type="ECO:0000313" key="3">
    <source>
        <dbReference type="Proteomes" id="UP001164761"/>
    </source>
</evidence>
<name>A0ABY6ZA52_9BACL</name>
<accession>A0ABY6ZA52</accession>
<dbReference type="Proteomes" id="UP001164761">
    <property type="component" value="Chromosome"/>
</dbReference>
<feature type="region of interest" description="Disordered" evidence="1">
    <location>
        <begin position="1"/>
        <end position="35"/>
    </location>
</feature>
<reference evidence="2" key="1">
    <citation type="submission" date="2022-08" db="EMBL/GenBank/DDBJ databases">
        <title>Alicyclobacillus fastidiosus DSM 17978, complete genome.</title>
        <authorList>
            <person name="Wang Q."/>
            <person name="Cai R."/>
            <person name="Wang Z."/>
        </authorList>
    </citation>
    <scope>NUCLEOTIDE SEQUENCE</scope>
    <source>
        <strain evidence="2">DSM 17978</strain>
    </source>
</reference>
<evidence type="ECO:0000256" key="1">
    <source>
        <dbReference type="SAM" id="MobiDB-lite"/>
    </source>
</evidence>
<sequence>MNNSTSFTSGNDVTSTQNTVSGAHPTAPNSFERSTGAEFGTTIRLAMQYVQKQKVMAPLMAPTDRIFSPDSPYIGAQVSADTGKNGYSVNLFATDQPLPLNSPQFNTAQYQYADRIIGSFGAVQYPQSMSAKNDLYLSPAQSIAPAYIAPPKATTSSVDLRNGIVGTEYTSSASTTYLPMVLWHEGDWTFEVWDGTIDEDVRLAKEDVAYLNTALLPETYGVFGENLAGDGEHTTVEWVYGNTLYSDFCYGSGVMALKMAVSTRVYPSGQIKP</sequence>
<feature type="compositionally biased region" description="Polar residues" evidence="1">
    <location>
        <begin position="1"/>
        <end position="33"/>
    </location>
</feature>
<proteinExistence type="predicted"/>
<protein>
    <submittedName>
        <fullName evidence="2">Uncharacterized protein</fullName>
    </submittedName>
</protein>